<dbReference type="NCBIfam" id="TIGR01430">
    <property type="entry name" value="aden_deam"/>
    <property type="match status" value="1"/>
</dbReference>
<dbReference type="GO" id="GO:0005829">
    <property type="term" value="C:cytosol"/>
    <property type="evidence" value="ECO:0007669"/>
    <property type="project" value="TreeGrafter"/>
</dbReference>
<evidence type="ECO:0000256" key="3">
    <source>
        <dbReference type="ARBA" id="ARBA00022723"/>
    </source>
</evidence>
<organism evidence="7 8">
    <name type="scientific">Pseudofrankia inefficax (strain DSM 45817 / CECT 9037 / DDB 130130 / EuI1c)</name>
    <name type="common">Frankia inefficax</name>
    <dbReference type="NCBI Taxonomy" id="298654"/>
    <lineage>
        <taxon>Bacteria</taxon>
        <taxon>Bacillati</taxon>
        <taxon>Actinomycetota</taxon>
        <taxon>Actinomycetes</taxon>
        <taxon>Frankiales</taxon>
        <taxon>Frankiaceae</taxon>
        <taxon>Pseudofrankia</taxon>
    </lineage>
</organism>
<dbReference type="AlphaFoldDB" id="E3J5X8"/>
<evidence type="ECO:0000256" key="4">
    <source>
        <dbReference type="ARBA" id="ARBA00022801"/>
    </source>
</evidence>
<dbReference type="EMBL" id="CP002299">
    <property type="protein sequence ID" value="ADP84359.1"/>
    <property type="molecule type" value="Genomic_DNA"/>
</dbReference>
<dbReference type="eggNOG" id="COG1816">
    <property type="taxonomic scope" value="Bacteria"/>
</dbReference>
<reference evidence="7 8" key="1">
    <citation type="submission" date="2010-10" db="EMBL/GenBank/DDBJ databases">
        <title>Complete sequence of Frankia sp. EuI1c.</title>
        <authorList>
            <consortium name="US DOE Joint Genome Institute"/>
            <person name="Lucas S."/>
            <person name="Copeland A."/>
            <person name="Lapidus A."/>
            <person name="Cheng J.-F."/>
            <person name="Bruce D."/>
            <person name="Goodwin L."/>
            <person name="Pitluck S."/>
            <person name="Chertkov O."/>
            <person name="Detter J.C."/>
            <person name="Han C."/>
            <person name="Tapia R."/>
            <person name="Land M."/>
            <person name="Hauser L."/>
            <person name="Jeffries C."/>
            <person name="Kyrpides N."/>
            <person name="Ivanova N."/>
            <person name="Mikhailova N."/>
            <person name="Beauchemin N."/>
            <person name="Sen A."/>
            <person name="Sur S.A."/>
            <person name="Gtari M."/>
            <person name="Wall L."/>
            <person name="Tisa L."/>
            <person name="Woyke T."/>
        </authorList>
    </citation>
    <scope>NUCLEOTIDE SEQUENCE [LARGE SCALE GENOMIC DNA]</scope>
    <source>
        <strain evidence="8">DSM 45817 / CECT 9037 / EuI1c</strain>
    </source>
</reference>
<dbReference type="GO" id="GO:0046872">
    <property type="term" value="F:metal ion binding"/>
    <property type="evidence" value="ECO:0007669"/>
    <property type="project" value="UniProtKB-KW"/>
</dbReference>
<evidence type="ECO:0000256" key="5">
    <source>
        <dbReference type="ARBA" id="ARBA00022833"/>
    </source>
</evidence>
<feature type="domain" description="Adenosine deaminase" evidence="6">
    <location>
        <begin position="11"/>
        <end position="327"/>
    </location>
</feature>
<comment type="similarity">
    <text evidence="2">Belongs to the metallo-dependent hydrolases superfamily. Adenosine and AMP deaminases family.</text>
</comment>
<keyword evidence="3" id="KW-0479">Metal-binding</keyword>
<keyword evidence="8" id="KW-1185">Reference proteome</keyword>
<dbReference type="InterPro" id="IPR001365">
    <property type="entry name" value="A_deaminase_dom"/>
</dbReference>
<evidence type="ECO:0000313" key="8">
    <source>
        <dbReference type="Proteomes" id="UP000002484"/>
    </source>
</evidence>
<dbReference type="InterPro" id="IPR006330">
    <property type="entry name" value="Ado/ade_deaminase"/>
</dbReference>
<proteinExistence type="inferred from homology"/>
<dbReference type="KEGG" id="fri:FraEuI1c_6375"/>
<dbReference type="Proteomes" id="UP000002484">
    <property type="component" value="Chromosome"/>
</dbReference>
<evidence type="ECO:0000313" key="7">
    <source>
        <dbReference type="EMBL" id="ADP84359.1"/>
    </source>
</evidence>
<dbReference type="RefSeq" id="WP_013427472.1">
    <property type="nucleotide sequence ID" value="NC_014666.1"/>
</dbReference>
<name>E3J5X8_PSEI1</name>
<dbReference type="InterPro" id="IPR032466">
    <property type="entry name" value="Metal_Hydrolase"/>
</dbReference>
<dbReference type="GO" id="GO:0043103">
    <property type="term" value="P:hypoxanthine salvage"/>
    <property type="evidence" value="ECO:0007669"/>
    <property type="project" value="TreeGrafter"/>
</dbReference>
<dbReference type="InParanoid" id="E3J5X8"/>
<dbReference type="Pfam" id="PF00962">
    <property type="entry name" value="A_deaminase"/>
    <property type="match status" value="1"/>
</dbReference>
<dbReference type="HOGENOM" id="CLU_039228_7_0_11"/>
<dbReference type="Gene3D" id="3.20.20.140">
    <property type="entry name" value="Metal-dependent hydrolases"/>
    <property type="match status" value="1"/>
</dbReference>
<evidence type="ECO:0000256" key="2">
    <source>
        <dbReference type="ARBA" id="ARBA00006676"/>
    </source>
</evidence>
<accession>E3J5X8</accession>
<keyword evidence="5" id="KW-0862">Zinc</keyword>
<keyword evidence="4 7" id="KW-0378">Hydrolase</keyword>
<evidence type="ECO:0000259" key="6">
    <source>
        <dbReference type="Pfam" id="PF00962"/>
    </source>
</evidence>
<dbReference type="EC" id="3.5.4.4" evidence="7"/>
<dbReference type="OrthoDB" id="9779574at2"/>
<dbReference type="STRING" id="298654.FraEuI1c_6375"/>
<sequence length="344" mass="38188">MDYPEYLRKVPKVELHCHFEGTVRAATFADLARKHEVALPTDEVARLYDYDTIYEFLKIFGMVSSTLIDRADFARCAYESLEDGVRLGNLRYREMFFNPTLHTRRGIPMATVIDGLVDGIRAAETDFGVRCKLIADVYRQDAPELARQMVEEVLANRVDELIGLGMDGAEAPDPPEKFVEAYRAAKAGGLRLTSHASEDAPPVNITTCLDVLGCERIDHGYHILADTAVLNRCKDEGIYFTCCPTSTAVVYGWPDLTAHPIKDMVAAGLNVMLNSDDPTMFHTDLGREYVELCTALGYDQSTVRTLVLNGVDATWLDDTDKASLRTEFTGELDALDAALTGTDR</sequence>
<gene>
    <name evidence="7" type="ordered locus">FraEuI1c_6375</name>
</gene>
<dbReference type="GO" id="GO:0006146">
    <property type="term" value="P:adenine catabolic process"/>
    <property type="evidence" value="ECO:0007669"/>
    <property type="project" value="TreeGrafter"/>
</dbReference>
<dbReference type="PANTHER" id="PTHR43114:SF6">
    <property type="entry name" value="ADENINE DEAMINASE"/>
    <property type="match status" value="1"/>
</dbReference>
<comment type="cofactor">
    <cofactor evidence="1">
        <name>Zn(2+)</name>
        <dbReference type="ChEBI" id="CHEBI:29105"/>
    </cofactor>
</comment>
<dbReference type="GO" id="GO:0000034">
    <property type="term" value="F:adenine deaminase activity"/>
    <property type="evidence" value="ECO:0007669"/>
    <property type="project" value="TreeGrafter"/>
</dbReference>
<dbReference type="SUPFAM" id="SSF51556">
    <property type="entry name" value="Metallo-dependent hydrolases"/>
    <property type="match status" value="1"/>
</dbReference>
<evidence type="ECO:0000256" key="1">
    <source>
        <dbReference type="ARBA" id="ARBA00001947"/>
    </source>
</evidence>
<dbReference type="PANTHER" id="PTHR43114">
    <property type="entry name" value="ADENINE DEAMINASE"/>
    <property type="match status" value="1"/>
</dbReference>
<protein>
    <submittedName>
        <fullName evidence="7">Adenosine deaminase</fullName>
        <ecNumber evidence="7">3.5.4.4</ecNumber>
    </submittedName>
</protein>